<evidence type="ECO:0000256" key="7">
    <source>
        <dbReference type="ARBA" id="ARBA00023049"/>
    </source>
</evidence>
<dbReference type="Pfam" id="PF01427">
    <property type="entry name" value="Peptidase_M15"/>
    <property type="match status" value="1"/>
</dbReference>
<dbReference type="SUPFAM" id="SSF55166">
    <property type="entry name" value="Hedgehog/DD-peptidase"/>
    <property type="match status" value="1"/>
</dbReference>
<feature type="active site" description="Proton donor/acceptor" evidence="9">
    <location>
        <position position="195"/>
    </location>
</feature>
<dbReference type="GO" id="GO:0071555">
    <property type="term" value="P:cell wall organization"/>
    <property type="evidence" value="ECO:0007669"/>
    <property type="project" value="UniProtKB-KW"/>
</dbReference>
<evidence type="ECO:0000256" key="10">
    <source>
        <dbReference type="PIRNR" id="PIRNR026671"/>
    </source>
</evidence>
<keyword evidence="7 9" id="KW-0482">Metalloprotease</keyword>
<keyword evidence="5 9" id="KW-0862">Zinc</keyword>
<dbReference type="GO" id="GO:0006508">
    <property type="term" value="P:proteolysis"/>
    <property type="evidence" value="ECO:0007669"/>
    <property type="project" value="UniProtKB-KW"/>
</dbReference>
<evidence type="ECO:0000313" key="12">
    <source>
        <dbReference type="Proteomes" id="UP000031670"/>
    </source>
</evidence>
<feature type="binding site" evidence="9">
    <location>
        <position position="198"/>
    </location>
    <ligand>
        <name>Zn(2+)</name>
        <dbReference type="ChEBI" id="CHEBI:29105"/>
        <note>catalytic</note>
    </ligand>
</feature>
<gene>
    <name evidence="9" type="primary">ddpX</name>
    <name evidence="11" type="ORF">JCM19232_3852</name>
</gene>
<evidence type="ECO:0000256" key="2">
    <source>
        <dbReference type="ARBA" id="ARBA00022670"/>
    </source>
</evidence>
<name>A0A0B8P2D6_9VIBR</name>
<dbReference type="AlphaFoldDB" id="A0A0B8P2D6"/>
<keyword evidence="2 9" id="KW-0645">Protease</keyword>
<keyword evidence="6 9" id="KW-0224">Dipeptidase</keyword>
<dbReference type="GO" id="GO:0160237">
    <property type="term" value="F:D-Ala-D-Ala dipeptidase activity"/>
    <property type="evidence" value="ECO:0007669"/>
    <property type="project" value="UniProtKB-EC"/>
</dbReference>
<evidence type="ECO:0000256" key="6">
    <source>
        <dbReference type="ARBA" id="ARBA00022997"/>
    </source>
</evidence>
<protein>
    <recommendedName>
        <fullName evidence="9 10">D-alanyl-D-alanine dipeptidase</fullName>
        <shortName evidence="9 10">D-Ala-D-Ala dipeptidase</shortName>
        <ecNumber evidence="9 10">3.4.13.22</ecNumber>
    </recommendedName>
</protein>
<feature type="binding site" evidence="9">
    <location>
        <position position="134"/>
    </location>
    <ligand>
        <name>Zn(2+)</name>
        <dbReference type="ChEBI" id="CHEBI:29105"/>
        <note>catalytic</note>
    </ligand>
</feature>
<dbReference type="PIRSF" id="PIRSF026671">
    <property type="entry name" value="AA_dipeptidase"/>
    <property type="match status" value="1"/>
</dbReference>
<dbReference type="InterPro" id="IPR000755">
    <property type="entry name" value="A_A_dipeptidase"/>
</dbReference>
<evidence type="ECO:0000256" key="1">
    <source>
        <dbReference type="ARBA" id="ARBA00001362"/>
    </source>
</evidence>
<evidence type="ECO:0000256" key="8">
    <source>
        <dbReference type="ARBA" id="ARBA00023316"/>
    </source>
</evidence>
<dbReference type="EC" id="3.4.13.22" evidence="9 10"/>
<proteinExistence type="inferred from homology"/>
<accession>A0A0B8P2D6</accession>
<evidence type="ECO:0000256" key="3">
    <source>
        <dbReference type="ARBA" id="ARBA00022723"/>
    </source>
</evidence>
<dbReference type="InterPro" id="IPR009045">
    <property type="entry name" value="Zn_M74/Hedgehog-like"/>
</dbReference>
<keyword evidence="4 9" id="KW-0378">Hydrolase</keyword>
<feature type="binding site" evidence="9">
    <location>
        <position position="127"/>
    </location>
    <ligand>
        <name>Zn(2+)</name>
        <dbReference type="ChEBI" id="CHEBI:29105"/>
        <note>catalytic</note>
    </ligand>
</feature>
<feature type="site" description="Transition state stabilizer" evidence="9">
    <location>
        <position position="76"/>
    </location>
</feature>
<sequence length="235" mass="26453">MGHIDISATEVVSIPVHECGEKLVSAKGKIKCGNPPESSETKACYHYLRQGVLDRLQRAEESLPDGLSFRLYEGYRSPEFQQKLFEQQLERVLQRKAHSSDEDAYHIASQLVAPTRTLKGETLYPPHSTGGAVDIEIVDRKGQVIDFGMEIKDWNCVSSELCAMNASDLSREAIENRAMLLQVMSEAGFVNYSREWWHFSYGDQYWAFMTEQSQAIYGSVVGFLECASAPEDISI</sequence>
<dbReference type="Proteomes" id="UP000031670">
    <property type="component" value="Unassembled WGS sequence"/>
</dbReference>
<dbReference type="PANTHER" id="PTHR43126:SF2">
    <property type="entry name" value="D-ALANYL-D-ALANINE DIPEPTIDASE"/>
    <property type="match status" value="1"/>
</dbReference>
<dbReference type="PANTHER" id="PTHR43126">
    <property type="entry name" value="D-ALANYL-D-ALANINE DIPEPTIDASE"/>
    <property type="match status" value="1"/>
</dbReference>
<comment type="catalytic activity">
    <reaction evidence="1 9 10">
        <text>D-alanyl-D-alanine + H2O = 2 D-alanine</text>
        <dbReference type="Rhea" id="RHEA:20661"/>
        <dbReference type="ChEBI" id="CHEBI:15377"/>
        <dbReference type="ChEBI" id="CHEBI:57416"/>
        <dbReference type="ChEBI" id="CHEBI:57822"/>
        <dbReference type="EC" id="3.4.13.22"/>
    </reaction>
</comment>
<evidence type="ECO:0000256" key="4">
    <source>
        <dbReference type="ARBA" id="ARBA00022801"/>
    </source>
</evidence>
<comment type="cofactor">
    <cofactor evidence="9">
        <name>Zn(2+)</name>
        <dbReference type="ChEBI" id="CHEBI:29105"/>
    </cofactor>
    <text evidence="9">Binds 1 zinc ion per subunit.</text>
</comment>
<dbReference type="HAMAP" id="MF_01924">
    <property type="entry name" value="A_A_dipeptidase"/>
    <property type="match status" value="1"/>
</dbReference>
<comment type="similarity">
    <text evidence="9 10">Belongs to the peptidase M15D family.</text>
</comment>
<dbReference type="GO" id="GO:0008270">
    <property type="term" value="F:zinc ion binding"/>
    <property type="evidence" value="ECO:0007669"/>
    <property type="project" value="UniProtKB-UniRule"/>
</dbReference>
<reference evidence="11 12" key="2">
    <citation type="submission" date="2015-01" db="EMBL/GenBank/DDBJ databases">
        <authorList>
            <consortium name="NBRP consortium"/>
            <person name="Sawabe T."/>
            <person name="Meirelles P."/>
            <person name="Feng G."/>
            <person name="Sayaka M."/>
            <person name="Hattori M."/>
            <person name="Ohkuma M."/>
        </authorList>
    </citation>
    <scope>NUCLEOTIDE SEQUENCE [LARGE SCALE GENOMIC DNA]</scope>
    <source>
        <strain evidence="11 12">JCM19232</strain>
    </source>
</reference>
<dbReference type="CDD" id="cd14843">
    <property type="entry name" value="D-Ala-D-Ala_dipeptidase_like"/>
    <property type="match status" value="1"/>
</dbReference>
<keyword evidence="8 10" id="KW-0961">Cell wall biogenesis/degradation</keyword>
<keyword evidence="3 9" id="KW-0479">Metal-binding</keyword>
<evidence type="ECO:0000256" key="9">
    <source>
        <dbReference type="HAMAP-Rule" id="MF_01924"/>
    </source>
</evidence>
<organism evidence="11 12">
    <name type="scientific">Vibrio ishigakensis</name>
    <dbReference type="NCBI Taxonomy" id="1481914"/>
    <lineage>
        <taxon>Bacteria</taxon>
        <taxon>Pseudomonadati</taxon>
        <taxon>Pseudomonadota</taxon>
        <taxon>Gammaproteobacteria</taxon>
        <taxon>Vibrionales</taxon>
        <taxon>Vibrionaceae</taxon>
        <taxon>Vibrio</taxon>
    </lineage>
</organism>
<dbReference type="EMBL" id="BBSA01000002">
    <property type="protein sequence ID" value="GAM60910.1"/>
    <property type="molecule type" value="Genomic_DNA"/>
</dbReference>
<comment type="function">
    <text evidence="9 10">Catalyzes hydrolysis of the D-alanyl-D-alanine dipeptide.</text>
</comment>
<reference evidence="11 12" key="1">
    <citation type="submission" date="2015-01" db="EMBL/GenBank/DDBJ databases">
        <title>Vibrio sp. C5 JCM 19232 whole genome shotgun sequence.</title>
        <authorList>
            <person name="Sawabe T."/>
            <person name="Meirelles P."/>
            <person name="Feng G."/>
            <person name="Sayaka M."/>
            <person name="Hattori M."/>
            <person name="Ohkuma M."/>
        </authorList>
    </citation>
    <scope>NUCLEOTIDE SEQUENCE [LARGE SCALE GENOMIC DNA]</scope>
    <source>
        <strain evidence="11 12">JCM19232</strain>
    </source>
</reference>
<comment type="caution">
    <text evidence="11">The sequence shown here is derived from an EMBL/GenBank/DDBJ whole genome shotgun (WGS) entry which is preliminary data.</text>
</comment>
<dbReference type="GO" id="GO:0008237">
    <property type="term" value="F:metallopeptidase activity"/>
    <property type="evidence" value="ECO:0007669"/>
    <property type="project" value="UniProtKB-KW"/>
</dbReference>
<evidence type="ECO:0000256" key="5">
    <source>
        <dbReference type="ARBA" id="ARBA00022833"/>
    </source>
</evidence>
<dbReference type="Gene3D" id="3.30.1380.10">
    <property type="match status" value="1"/>
</dbReference>
<evidence type="ECO:0000313" key="11">
    <source>
        <dbReference type="EMBL" id="GAM60910.1"/>
    </source>
</evidence>